<proteinExistence type="predicted"/>
<dbReference type="EMBL" id="JEMB01000796">
    <property type="protein sequence ID" value="KYF93661.1"/>
    <property type="molecule type" value="Genomic_DNA"/>
</dbReference>
<evidence type="ECO:0000313" key="2">
    <source>
        <dbReference type="EMBL" id="KYF93661.1"/>
    </source>
</evidence>
<protein>
    <recommendedName>
        <fullName evidence="4">Secreted protein</fullName>
    </recommendedName>
</protein>
<feature type="signal peptide" evidence="1">
    <location>
        <begin position="1"/>
        <end position="22"/>
    </location>
</feature>
<dbReference type="Proteomes" id="UP000075635">
    <property type="component" value="Unassembled WGS sequence"/>
</dbReference>
<name>A0A150SMJ1_SORCE</name>
<evidence type="ECO:0000313" key="3">
    <source>
        <dbReference type="Proteomes" id="UP000075635"/>
    </source>
</evidence>
<reference evidence="2 3" key="1">
    <citation type="submission" date="2014-02" db="EMBL/GenBank/DDBJ databases">
        <title>The small core and large imbalanced accessory genome model reveals a collaborative survival strategy of Sorangium cellulosum strains in nature.</title>
        <authorList>
            <person name="Han K."/>
            <person name="Peng R."/>
            <person name="Blom J."/>
            <person name="Li Y.-Z."/>
        </authorList>
    </citation>
    <scope>NUCLEOTIDE SEQUENCE [LARGE SCALE GENOMIC DNA]</scope>
    <source>
        <strain evidence="2 3">So0011-07</strain>
    </source>
</reference>
<feature type="chain" id="PRO_5007569041" description="Secreted protein" evidence="1">
    <location>
        <begin position="23"/>
        <end position="118"/>
    </location>
</feature>
<accession>A0A150SMJ1</accession>
<dbReference type="AlphaFoldDB" id="A0A150SMJ1"/>
<comment type="caution">
    <text evidence="2">The sequence shown here is derived from an EMBL/GenBank/DDBJ whole genome shotgun (WGS) entry which is preliminary data.</text>
</comment>
<organism evidence="2 3">
    <name type="scientific">Sorangium cellulosum</name>
    <name type="common">Polyangium cellulosum</name>
    <dbReference type="NCBI Taxonomy" id="56"/>
    <lineage>
        <taxon>Bacteria</taxon>
        <taxon>Pseudomonadati</taxon>
        <taxon>Myxococcota</taxon>
        <taxon>Polyangia</taxon>
        <taxon>Polyangiales</taxon>
        <taxon>Polyangiaceae</taxon>
        <taxon>Sorangium</taxon>
    </lineage>
</organism>
<sequence length="118" mass="13408">MKIQLCAAALCALFASTNAANAAEENDEEFLSELEQQAYDVGWGAANNYCESLKPGPRGELSHTLREGFRRPPITEQFKRACKLGYDNYIDSNQSCQQRIEESRKYTEMWEARNNTCT</sequence>
<keyword evidence="1" id="KW-0732">Signal</keyword>
<evidence type="ECO:0008006" key="4">
    <source>
        <dbReference type="Google" id="ProtNLM"/>
    </source>
</evidence>
<gene>
    <name evidence="2" type="ORF">BE17_17570</name>
</gene>
<evidence type="ECO:0000256" key="1">
    <source>
        <dbReference type="SAM" id="SignalP"/>
    </source>
</evidence>